<accession>A0ABR1ZQV2</accession>
<organism evidence="2 3">
    <name type="scientific">Hibiscus sabdariffa</name>
    <name type="common">roselle</name>
    <dbReference type="NCBI Taxonomy" id="183260"/>
    <lineage>
        <taxon>Eukaryota</taxon>
        <taxon>Viridiplantae</taxon>
        <taxon>Streptophyta</taxon>
        <taxon>Embryophyta</taxon>
        <taxon>Tracheophyta</taxon>
        <taxon>Spermatophyta</taxon>
        <taxon>Magnoliopsida</taxon>
        <taxon>eudicotyledons</taxon>
        <taxon>Gunneridae</taxon>
        <taxon>Pentapetalae</taxon>
        <taxon>rosids</taxon>
        <taxon>malvids</taxon>
        <taxon>Malvales</taxon>
        <taxon>Malvaceae</taxon>
        <taxon>Malvoideae</taxon>
        <taxon>Hibiscus</taxon>
    </lineage>
</organism>
<sequence length="109" mass="12500">MRKGDQPSLAKMTTDPQNIKRDDLKSLEELKLQFNGTPKNLNCDHFDVQSFHLSSVSTKRRSAWFLIPPTPQSLVYNTHFLTKLLGIPAKLYTACERLIDGEKWHLSDS</sequence>
<dbReference type="Proteomes" id="UP001396334">
    <property type="component" value="Unassembled WGS sequence"/>
</dbReference>
<proteinExistence type="predicted"/>
<comment type="caution">
    <text evidence="2">The sequence shown here is derived from an EMBL/GenBank/DDBJ whole genome shotgun (WGS) entry which is preliminary data.</text>
</comment>
<evidence type="ECO:0000256" key="1">
    <source>
        <dbReference type="SAM" id="MobiDB-lite"/>
    </source>
</evidence>
<evidence type="ECO:0000313" key="2">
    <source>
        <dbReference type="EMBL" id="KAK8483079.1"/>
    </source>
</evidence>
<dbReference type="EMBL" id="JBBPBN010000708">
    <property type="protein sequence ID" value="KAK8483079.1"/>
    <property type="molecule type" value="Genomic_DNA"/>
</dbReference>
<reference evidence="2 3" key="1">
    <citation type="journal article" date="2024" name="G3 (Bethesda)">
        <title>Genome assembly of Hibiscus sabdariffa L. provides insights into metabolisms of medicinal natural products.</title>
        <authorList>
            <person name="Kim T."/>
        </authorList>
    </citation>
    <scope>NUCLEOTIDE SEQUENCE [LARGE SCALE GENOMIC DNA]</scope>
    <source>
        <strain evidence="2">TK-2024</strain>
        <tissue evidence="2">Old leaves</tissue>
    </source>
</reference>
<evidence type="ECO:0000313" key="3">
    <source>
        <dbReference type="Proteomes" id="UP001396334"/>
    </source>
</evidence>
<feature type="region of interest" description="Disordered" evidence="1">
    <location>
        <begin position="1"/>
        <end position="20"/>
    </location>
</feature>
<gene>
    <name evidence="2" type="ORF">V6N11_049621</name>
</gene>
<name>A0ABR1ZQV2_9ROSI</name>
<keyword evidence="3" id="KW-1185">Reference proteome</keyword>
<protein>
    <submittedName>
        <fullName evidence="2">Uncharacterized protein</fullName>
    </submittedName>
</protein>